<dbReference type="AlphaFoldDB" id="A0A803N7W0"/>
<evidence type="ECO:0000313" key="2">
    <source>
        <dbReference type="Proteomes" id="UP000596660"/>
    </source>
</evidence>
<name>A0A803N7W0_CHEQI</name>
<sequence>MNNREIKENNRSNNPKQSGFCFRFCWNKSYKSSIDSTRVADAQFQQEINKQDYLVKPLEGENGVLEAELMIMGPPRFLFTINEETKEDLLESEDRKSKSLNDFLTTNSNATISPYLTPIPSPPFLTPVSNHKSQSNGGYHPMYEASSDAEFNRMVKLSPPPKFKFLRDAEEKLQRKLMFIEEAKLERDLHKVLKTLES</sequence>
<reference evidence="1" key="2">
    <citation type="submission" date="2021-03" db="UniProtKB">
        <authorList>
            <consortium name="EnsemblPlants"/>
        </authorList>
    </citation>
    <scope>IDENTIFICATION</scope>
</reference>
<dbReference type="Gramene" id="AUR62041864-RA">
    <property type="protein sequence ID" value="AUR62041864-RA:cds"/>
    <property type="gene ID" value="AUR62041864"/>
</dbReference>
<protein>
    <submittedName>
        <fullName evidence="1">Uncharacterized protein</fullName>
    </submittedName>
</protein>
<dbReference type="Proteomes" id="UP000596660">
    <property type="component" value="Unplaced"/>
</dbReference>
<reference evidence="1" key="1">
    <citation type="journal article" date="2017" name="Nature">
        <title>The genome of Chenopodium quinoa.</title>
        <authorList>
            <person name="Jarvis D.E."/>
            <person name="Ho Y.S."/>
            <person name="Lightfoot D.J."/>
            <person name="Schmoeckel S.M."/>
            <person name="Li B."/>
            <person name="Borm T.J.A."/>
            <person name="Ohyanagi H."/>
            <person name="Mineta K."/>
            <person name="Michell C.T."/>
            <person name="Saber N."/>
            <person name="Kharbatia N.M."/>
            <person name="Rupper R.R."/>
            <person name="Sharp A.R."/>
            <person name="Dally N."/>
            <person name="Boughton B.A."/>
            <person name="Woo Y.H."/>
            <person name="Gao G."/>
            <person name="Schijlen E.G.W.M."/>
            <person name="Guo X."/>
            <person name="Momin A.A."/>
            <person name="Negrao S."/>
            <person name="Al-Babili S."/>
            <person name="Gehring C."/>
            <person name="Roessner U."/>
            <person name="Jung C."/>
            <person name="Murphy K."/>
            <person name="Arold S.T."/>
            <person name="Gojobori T."/>
            <person name="van der Linden C.G."/>
            <person name="van Loo E.N."/>
            <person name="Jellen E.N."/>
            <person name="Maughan P.J."/>
            <person name="Tester M."/>
        </authorList>
    </citation>
    <scope>NUCLEOTIDE SEQUENCE [LARGE SCALE GENOMIC DNA]</scope>
    <source>
        <strain evidence="1">cv. PI 614886</strain>
    </source>
</reference>
<keyword evidence="2" id="KW-1185">Reference proteome</keyword>
<dbReference type="InterPro" id="IPR045884">
    <property type="entry name" value="At5g59350-like"/>
</dbReference>
<evidence type="ECO:0000313" key="1">
    <source>
        <dbReference type="EnsemblPlants" id="AUR62041864-RA:cds"/>
    </source>
</evidence>
<dbReference type="PANTHER" id="PTHR34054:SF2">
    <property type="entry name" value="EXPRESSED PROTEIN"/>
    <property type="match status" value="1"/>
</dbReference>
<proteinExistence type="predicted"/>
<dbReference type="OMA" id="QEDHNER"/>
<accession>A0A803N7W0</accession>
<dbReference type="PANTHER" id="PTHR34054">
    <property type="entry name" value="EXPRESSED PROTEIN"/>
    <property type="match status" value="1"/>
</dbReference>
<organism evidence="1 2">
    <name type="scientific">Chenopodium quinoa</name>
    <name type="common">Quinoa</name>
    <dbReference type="NCBI Taxonomy" id="63459"/>
    <lineage>
        <taxon>Eukaryota</taxon>
        <taxon>Viridiplantae</taxon>
        <taxon>Streptophyta</taxon>
        <taxon>Embryophyta</taxon>
        <taxon>Tracheophyta</taxon>
        <taxon>Spermatophyta</taxon>
        <taxon>Magnoliopsida</taxon>
        <taxon>eudicotyledons</taxon>
        <taxon>Gunneridae</taxon>
        <taxon>Pentapetalae</taxon>
        <taxon>Caryophyllales</taxon>
        <taxon>Chenopodiaceae</taxon>
        <taxon>Chenopodioideae</taxon>
        <taxon>Atripliceae</taxon>
        <taxon>Chenopodium</taxon>
    </lineage>
</organism>
<dbReference type="EnsemblPlants" id="AUR62041864-RA">
    <property type="protein sequence ID" value="AUR62041864-RA:cds"/>
    <property type="gene ID" value="AUR62041864"/>
</dbReference>